<evidence type="ECO:0000256" key="9">
    <source>
        <dbReference type="ARBA" id="ARBA00023136"/>
    </source>
</evidence>
<comment type="similarity">
    <text evidence="2 10">Belongs to the GSP K family.</text>
</comment>
<dbReference type="EMBL" id="CP073754">
    <property type="protein sequence ID" value="QWF69916.1"/>
    <property type="molecule type" value="Genomic_DNA"/>
</dbReference>
<dbReference type="PANTHER" id="PTHR38831">
    <property type="entry name" value="TYPE II SECRETION SYSTEM PROTEIN K"/>
    <property type="match status" value="1"/>
</dbReference>
<dbReference type="AlphaFoldDB" id="A0A975ML94"/>
<dbReference type="PANTHER" id="PTHR38831:SF2">
    <property type="entry name" value="TYPE II SECRETION SYSTEM PROTEIN K"/>
    <property type="match status" value="1"/>
</dbReference>
<keyword evidence="3 10" id="KW-0813">Transport</keyword>
<dbReference type="SUPFAM" id="SSF158544">
    <property type="entry name" value="GspK insert domain-like"/>
    <property type="match status" value="1"/>
</dbReference>
<evidence type="ECO:0000259" key="12">
    <source>
        <dbReference type="Pfam" id="PF21687"/>
    </source>
</evidence>
<evidence type="ECO:0000256" key="2">
    <source>
        <dbReference type="ARBA" id="ARBA00007246"/>
    </source>
</evidence>
<feature type="domain" description="T2SS protein K first SAM-like" evidence="12">
    <location>
        <begin position="118"/>
        <end position="207"/>
    </location>
</feature>
<keyword evidence="8" id="KW-1133">Transmembrane helix</keyword>
<evidence type="ECO:0000256" key="8">
    <source>
        <dbReference type="ARBA" id="ARBA00022989"/>
    </source>
</evidence>
<dbReference type="GO" id="GO:0009306">
    <property type="term" value="P:protein secretion"/>
    <property type="evidence" value="ECO:0007669"/>
    <property type="project" value="InterPro"/>
</dbReference>
<dbReference type="Gene3D" id="1.10.40.60">
    <property type="entry name" value="EpsJ-like"/>
    <property type="match status" value="1"/>
</dbReference>
<reference evidence="13" key="1">
    <citation type="submission" date="2021-04" db="EMBL/GenBank/DDBJ databases">
        <title>Draft genome sequence data of methanotrophic Methylovulum sp. strain S1L and Methylomonas sp. strain S2AM isolated from boreal lake water columns.</title>
        <authorList>
            <person name="Rissanen A.J."/>
            <person name="Mangayil R."/>
            <person name="Svenning M.M."/>
            <person name="Khanongnuch R."/>
        </authorList>
    </citation>
    <scope>NUCLEOTIDE SEQUENCE</scope>
    <source>
        <strain evidence="13">S2AM</strain>
    </source>
</reference>
<accession>A0A975ML94</accession>
<feature type="compositionally biased region" description="Low complexity" evidence="11">
    <location>
        <begin position="258"/>
        <end position="274"/>
    </location>
</feature>
<evidence type="ECO:0000313" key="13">
    <source>
        <dbReference type="EMBL" id="QWF69916.1"/>
    </source>
</evidence>
<evidence type="ECO:0000256" key="4">
    <source>
        <dbReference type="ARBA" id="ARBA00022475"/>
    </source>
</evidence>
<evidence type="ECO:0000256" key="10">
    <source>
        <dbReference type="PIRNR" id="PIRNR002786"/>
    </source>
</evidence>
<keyword evidence="4 10" id="KW-1003">Cell membrane</keyword>
<evidence type="ECO:0000256" key="6">
    <source>
        <dbReference type="ARBA" id="ARBA00022692"/>
    </source>
</evidence>
<evidence type="ECO:0000256" key="7">
    <source>
        <dbReference type="ARBA" id="ARBA00022927"/>
    </source>
</evidence>
<proteinExistence type="inferred from homology"/>
<protein>
    <recommendedName>
        <fullName evidence="10">Type II secretion system protein K</fullName>
    </recommendedName>
</protein>
<dbReference type="KEGG" id="mpad:KEF85_11185"/>
<feature type="region of interest" description="Disordered" evidence="11">
    <location>
        <begin position="244"/>
        <end position="274"/>
    </location>
</feature>
<evidence type="ECO:0000256" key="11">
    <source>
        <dbReference type="SAM" id="MobiDB-lite"/>
    </source>
</evidence>
<sequence length="344" mass="38003">MPSSRLANPQTGPINTMPKQQRGMALVIAIWVLSLLSLMAGSFALSMRRESSVASALKNNAQARALTETGLTLANYRLNQSDPTLRWLADGTPYQIVKSDGSIIRMRITSEAGKIDINTAKESYLSAVLKTVSNDSWEQQHLLNCILDWRDEDNEHRPHGAEKKQYQEAGLAYGPANRAFQNLEELQLVLGIEPEIYQQMQTWLTVYSGQADVKLEEATPEVLQIISNELGDNNIQNQALQRLQGNKSETPTQSSPADQNGQLNADDGQNGQNGNQIYTIEVEAIMESGATASLAAVVKLSAPEQSSGVRQVLDWKQDQLQVSLFADTMESRLITIQDEFTIDN</sequence>
<dbReference type="InterPro" id="IPR049031">
    <property type="entry name" value="T2SSK_SAM-like_1st"/>
</dbReference>
<feature type="compositionally biased region" description="Polar residues" evidence="11">
    <location>
        <begin position="244"/>
        <end position="257"/>
    </location>
</feature>
<evidence type="ECO:0000313" key="14">
    <source>
        <dbReference type="Proteomes" id="UP000676649"/>
    </source>
</evidence>
<name>A0A975ML94_9GAMM</name>
<dbReference type="PIRSF" id="PIRSF002786">
    <property type="entry name" value="XcpX"/>
    <property type="match status" value="1"/>
</dbReference>
<dbReference type="GO" id="GO:0005886">
    <property type="term" value="C:plasma membrane"/>
    <property type="evidence" value="ECO:0007669"/>
    <property type="project" value="UniProtKB-SubCell"/>
</dbReference>
<dbReference type="InterPro" id="IPR038072">
    <property type="entry name" value="GspK_central_sf"/>
</dbReference>
<dbReference type="Proteomes" id="UP000676649">
    <property type="component" value="Chromosome"/>
</dbReference>
<keyword evidence="14" id="KW-1185">Reference proteome</keyword>
<dbReference type="Pfam" id="PF21687">
    <property type="entry name" value="T2SSK_1st"/>
    <property type="match status" value="1"/>
</dbReference>
<keyword evidence="7" id="KW-0653">Protein transport</keyword>
<comment type="subcellular location">
    <subcellularLocation>
        <location evidence="1 10">Cell inner membrane</location>
    </subcellularLocation>
</comment>
<dbReference type="InterPro" id="IPR005628">
    <property type="entry name" value="GspK"/>
</dbReference>
<keyword evidence="6" id="KW-0812">Transmembrane</keyword>
<evidence type="ECO:0000256" key="3">
    <source>
        <dbReference type="ARBA" id="ARBA00022448"/>
    </source>
</evidence>
<organism evidence="13 14">
    <name type="scientific">Methylomonas paludis</name>
    <dbReference type="NCBI Taxonomy" id="1173101"/>
    <lineage>
        <taxon>Bacteria</taxon>
        <taxon>Pseudomonadati</taxon>
        <taxon>Pseudomonadota</taxon>
        <taxon>Gammaproteobacteria</taxon>
        <taxon>Methylococcales</taxon>
        <taxon>Methylococcaceae</taxon>
        <taxon>Methylomonas</taxon>
    </lineage>
</organism>
<evidence type="ECO:0000256" key="1">
    <source>
        <dbReference type="ARBA" id="ARBA00004533"/>
    </source>
</evidence>
<keyword evidence="9 10" id="KW-0472">Membrane</keyword>
<evidence type="ECO:0000256" key="5">
    <source>
        <dbReference type="ARBA" id="ARBA00022519"/>
    </source>
</evidence>
<gene>
    <name evidence="13" type="ORF">KEF85_11185</name>
</gene>
<keyword evidence="5 10" id="KW-0997">Cell inner membrane</keyword>